<comment type="caution">
    <text evidence="1">The sequence shown here is derived from an EMBL/GenBank/DDBJ whole genome shotgun (WGS) entry which is preliminary data.</text>
</comment>
<organism evidence="1 2">
    <name type="scientific">Smallanthus sonchifolius</name>
    <dbReference type="NCBI Taxonomy" id="185202"/>
    <lineage>
        <taxon>Eukaryota</taxon>
        <taxon>Viridiplantae</taxon>
        <taxon>Streptophyta</taxon>
        <taxon>Embryophyta</taxon>
        <taxon>Tracheophyta</taxon>
        <taxon>Spermatophyta</taxon>
        <taxon>Magnoliopsida</taxon>
        <taxon>eudicotyledons</taxon>
        <taxon>Gunneridae</taxon>
        <taxon>Pentapetalae</taxon>
        <taxon>asterids</taxon>
        <taxon>campanulids</taxon>
        <taxon>Asterales</taxon>
        <taxon>Asteraceae</taxon>
        <taxon>Asteroideae</taxon>
        <taxon>Heliantheae alliance</taxon>
        <taxon>Millerieae</taxon>
        <taxon>Smallanthus</taxon>
    </lineage>
</organism>
<dbReference type="Proteomes" id="UP001056120">
    <property type="component" value="Linkage Group LG06"/>
</dbReference>
<reference evidence="2" key="1">
    <citation type="journal article" date="2022" name="Mol. Ecol. Resour.">
        <title>The genomes of chicory, endive, great burdock and yacon provide insights into Asteraceae palaeo-polyploidization history and plant inulin production.</title>
        <authorList>
            <person name="Fan W."/>
            <person name="Wang S."/>
            <person name="Wang H."/>
            <person name="Wang A."/>
            <person name="Jiang F."/>
            <person name="Liu H."/>
            <person name="Zhao H."/>
            <person name="Xu D."/>
            <person name="Zhang Y."/>
        </authorList>
    </citation>
    <scope>NUCLEOTIDE SEQUENCE [LARGE SCALE GENOMIC DNA]</scope>
    <source>
        <strain evidence="2">cv. Yunnan</strain>
    </source>
</reference>
<protein>
    <submittedName>
        <fullName evidence="1">Uncharacterized protein</fullName>
    </submittedName>
</protein>
<reference evidence="1 2" key="2">
    <citation type="journal article" date="2022" name="Mol. Ecol. Resour.">
        <title>The genomes of chicory, endive, great burdock and yacon provide insights into Asteraceae paleo-polyploidization history and plant inulin production.</title>
        <authorList>
            <person name="Fan W."/>
            <person name="Wang S."/>
            <person name="Wang H."/>
            <person name="Wang A."/>
            <person name="Jiang F."/>
            <person name="Liu H."/>
            <person name="Zhao H."/>
            <person name="Xu D."/>
            <person name="Zhang Y."/>
        </authorList>
    </citation>
    <scope>NUCLEOTIDE SEQUENCE [LARGE SCALE GENOMIC DNA]</scope>
    <source>
        <strain evidence="2">cv. Yunnan</strain>
        <tissue evidence="1">Leaves</tissue>
    </source>
</reference>
<sequence>MTRCYELVVKEAEEAKQMVNDLQKIATTKNKTLADEAKIKLAKEADDRDFDQAKWDVQEWKRLVAELGGEPVKDEEMDNQVVEAEGSVKVVADVIEQGNEGDK</sequence>
<dbReference type="EMBL" id="CM042023">
    <property type="protein sequence ID" value="KAI3813982.1"/>
    <property type="molecule type" value="Genomic_DNA"/>
</dbReference>
<keyword evidence="2" id="KW-1185">Reference proteome</keyword>
<name>A0ACB9J0U5_9ASTR</name>
<gene>
    <name evidence="1" type="ORF">L1987_18720</name>
</gene>
<evidence type="ECO:0000313" key="2">
    <source>
        <dbReference type="Proteomes" id="UP001056120"/>
    </source>
</evidence>
<evidence type="ECO:0000313" key="1">
    <source>
        <dbReference type="EMBL" id="KAI3813982.1"/>
    </source>
</evidence>
<accession>A0ACB9J0U5</accession>
<proteinExistence type="predicted"/>